<accession>A0A1W1ZYM7</accession>
<reference evidence="1 2" key="1">
    <citation type="submission" date="2017-04" db="EMBL/GenBank/DDBJ databases">
        <authorList>
            <person name="Afonso C.L."/>
            <person name="Miller P.J."/>
            <person name="Scott M.A."/>
            <person name="Spackman E."/>
            <person name="Goraichik I."/>
            <person name="Dimitrov K.M."/>
            <person name="Suarez D.L."/>
            <person name="Swayne D.E."/>
        </authorList>
    </citation>
    <scope>NUCLEOTIDE SEQUENCE [LARGE SCALE GENOMIC DNA]</scope>
    <source>
        <strain evidence="1 2">DSM 19625</strain>
    </source>
</reference>
<sequence>MATNVVGGIEKIEVAPAFQTEAGIATAVWVTLENIAPDTVLYTKNADTESSIVPEDKDVAFVTFYTPGEPDTLTVGLLEQKPEVMQLLENVVYTPATTKVTLLAKRKIADLAFKITTRPMKDGRKCVIVIPNTHATTTYANNLSKTTVQQLLITAKLDSFKTTTGSLDAISIKTWVLADGTAIDSTIIP</sequence>
<dbReference type="RefSeq" id="WP_084286745.1">
    <property type="nucleotide sequence ID" value="NZ_FWYB01000001.1"/>
</dbReference>
<organism evidence="1 2">
    <name type="scientific">Pedobacter nyackensis</name>
    <dbReference type="NCBI Taxonomy" id="475255"/>
    <lineage>
        <taxon>Bacteria</taxon>
        <taxon>Pseudomonadati</taxon>
        <taxon>Bacteroidota</taxon>
        <taxon>Sphingobacteriia</taxon>
        <taxon>Sphingobacteriales</taxon>
        <taxon>Sphingobacteriaceae</taxon>
        <taxon>Pedobacter</taxon>
    </lineage>
</organism>
<dbReference type="Proteomes" id="UP000192678">
    <property type="component" value="Unassembled WGS sequence"/>
</dbReference>
<keyword evidence="2" id="KW-1185">Reference proteome</keyword>
<dbReference type="STRING" id="475255.SAMN04488101_101142"/>
<dbReference type="EMBL" id="FWYB01000001">
    <property type="protein sequence ID" value="SMC53251.1"/>
    <property type="molecule type" value="Genomic_DNA"/>
</dbReference>
<proteinExistence type="predicted"/>
<gene>
    <name evidence="1" type="ORF">SAMN04488101_101142</name>
</gene>
<evidence type="ECO:0000313" key="2">
    <source>
        <dbReference type="Proteomes" id="UP000192678"/>
    </source>
</evidence>
<evidence type="ECO:0000313" key="1">
    <source>
        <dbReference type="EMBL" id="SMC53251.1"/>
    </source>
</evidence>
<name>A0A1W1ZYM7_9SPHI</name>
<dbReference type="AlphaFoldDB" id="A0A1W1ZYM7"/>
<protein>
    <submittedName>
        <fullName evidence="1">Uncharacterized protein</fullName>
    </submittedName>
</protein>